<proteinExistence type="inferred from homology"/>
<name>A0ABS3F9E2_9PROT</name>
<evidence type="ECO:0000256" key="2">
    <source>
        <dbReference type="ARBA" id="ARBA00022448"/>
    </source>
</evidence>
<organism evidence="6 7">
    <name type="scientific">Sneathiella sedimenti</name>
    <dbReference type="NCBI Taxonomy" id="2816034"/>
    <lineage>
        <taxon>Bacteria</taxon>
        <taxon>Pseudomonadati</taxon>
        <taxon>Pseudomonadota</taxon>
        <taxon>Alphaproteobacteria</taxon>
        <taxon>Sneathiellales</taxon>
        <taxon>Sneathiellaceae</taxon>
        <taxon>Sneathiella</taxon>
    </lineage>
</organism>
<comment type="similarity">
    <text evidence="1">Belongs to the ABC transporter superfamily.</text>
</comment>
<dbReference type="SUPFAM" id="SSF52540">
    <property type="entry name" value="P-loop containing nucleoside triphosphate hydrolases"/>
    <property type="match status" value="1"/>
</dbReference>
<comment type="caution">
    <text evidence="6">The sequence shown here is derived from an EMBL/GenBank/DDBJ whole genome shotgun (WGS) entry which is preliminary data.</text>
</comment>
<dbReference type="Pfam" id="PF00005">
    <property type="entry name" value="ABC_tran"/>
    <property type="match status" value="1"/>
</dbReference>
<evidence type="ECO:0000313" key="7">
    <source>
        <dbReference type="Proteomes" id="UP000664761"/>
    </source>
</evidence>
<dbReference type="RefSeq" id="WP_207047394.1">
    <property type="nucleotide sequence ID" value="NZ_JAFLNC010000005.1"/>
</dbReference>
<dbReference type="InterPro" id="IPR027417">
    <property type="entry name" value="P-loop_NTPase"/>
</dbReference>
<dbReference type="Gene3D" id="3.40.50.300">
    <property type="entry name" value="P-loop containing nucleotide triphosphate hydrolases"/>
    <property type="match status" value="1"/>
</dbReference>
<dbReference type="PANTHER" id="PTHR42788:SF2">
    <property type="entry name" value="ABC TRANSPORTER ATP-BINDING PROTEIN"/>
    <property type="match status" value="1"/>
</dbReference>
<evidence type="ECO:0000256" key="4">
    <source>
        <dbReference type="ARBA" id="ARBA00022840"/>
    </source>
</evidence>
<dbReference type="InterPro" id="IPR003439">
    <property type="entry name" value="ABC_transporter-like_ATP-bd"/>
</dbReference>
<evidence type="ECO:0000256" key="1">
    <source>
        <dbReference type="ARBA" id="ARBA00005417"/>
    </source>
</evidence>
<dbReference type="PROSITE" id="PS50893">
    <property type="entry name" value="ABC_TRANSPORTER_2"/>
    <property type="match status" value="1"/>
</dbReference>
<feature type="domain" description="ABC transporter" evidence="5">
    <location>
        <begin position="29"/>
        <end position="251"/>
    </location>
</feature>
<protein>
    <submittedName>
        <fullName evidence="6">ABC transporter ATP-binding protein</fullName>
    </submittedName>
</protein>
<dbReference type="PANTHER" id="PTHR42788">
    <property type="entry name" value="TAURINE IMPORT ATP-BINDING PROTEIN-RELATED"/>
    <property type="match status" value="1"/>
</dbReference>
<dbReference type="InterPro" id="IPR050166">
    <property type="entry name" value="ABC_transporter_ATP-bind"/>
</dbReference>
<keyword evidence="7" id="KW-1185">Reference proteome</keyword>
<dbReference type="Proteomes" id="UP000664761">
    <property type="component" value="Unassembled WGS sequence"/>
</dbReference>
<keyword evidence="4 6" id="KW-0067">ATP-binding</keyword>
<dbReference type="InterPro" id="IPR003593">
    <property type="entry name" value="AAA+_ATPase"/>
</dbReference>
<keyword evidence="3" id="KW-0547">Nucleotide-binding</keyword>
<evidence type="ECO:0000256" key="3">
    <source>
        <dbReference type="ARBA" id="ARBA00022741"/>
    </source>
</evidence>
<sequence length="269" mass="29375">MEPDNPTYSDAAESMPDVLHDQGEAGIGVDLSLDELVFDGDTILSDLNLELEPGKITCLLGPSGVGKSSILKILAGFIPLPGNSRVTTSDGKSLEGRLSYMDQKDLLLPWASVFDNLLIGNRLRGEIPDRVRADRLIKQVGLEKWRDSRPDTLSGGMRQRVALARTLMEGSSILLMDEPFSALDAITKFRLQGLAARLLTEKTVLLITHDPMEALRLGDVIYVLAGHPARLSEAIRPEKDIPRDPADDAFSQHYSAIMTRLAGETEDAS</sequence>
<keyword evidence="2" id="KW-0813">Transport</keyword>
<evidence type="ECO:0000259" key="5">
    <source>
        <dbReference type="PROSITE" id="PS50893"/>
    </source>
</evidence>
<dbReference type="EMBL" id="JAFLNC010000005">
    <property type="protein sequence ID" value="MBO0335083.1"/>
    <property type="molecule type" value="Genomic_DNA"/>
</dbReference>
<accession>A0ABS3F9E2</accession>
<dbReference type="PROSITE" id="PS00211">
    <property type="entry name" value="ABC_TRANSPORTER_1"/>
    <property type="match status" value="1"/>
</dbReference>
<dbReference type="InterPro" id="IPR017871">
    <property type="entry name" value="ABC_transporter-like_CS"/>
</dbReference>
<dbReference type="SMART" id="SM00382">
    <property type="entry name" value="AAA"/>
    <property type="match status" value="1"/>
</dbReference>
<gene>
    <name evidence="6" type="ORF">J0X12_15790</name>
</gene>
<evidence type="ECO:0000313" key="6">
    <source>
        <dbReference type="EMBL" id="MBO0335083.1"/>
    </source>
</evidence>
<reference evidence="6 7" key="1">
    <citation type="submission" date="2021-03" db="EMBL/GenBank/DDBJ databases">
        <title>Sneathiella sp. CAU 1612 isolated from Kang Won-do.</title>
        <authorList>
            <person name="Kim W."/>
        </authorList>
    </citation>
    <scope>NUCLEOTIDE SEQUENCE [LARGE SCALE GENOMIC DNA]</scope>
    <source>
        <strain evidence="6 7">CAU 1612</strain>
    </source>
</reference>
<dbReference type="GO" id="GO:0005524">
    <property type="term" value="F:ATP binding"/>
    <property type="evidence" value="ECO:0007669"/>
    <property type="project" value="UniProtKB-KW"/>
</dbReference>